<dbReference type="PANTHER" id="PTHR30055:SF220">
    <property type="entry name" value="TETR-FAMILY REGULATORY PROTEIN"/>
    <property type="match status" value="1"/>
</dbReference>
<protein>
    <submittedName>
        <fullName evidence="6">Bacterial regulatory proteins, tetR family</fullName>
    </submittedName>
</protein>
<evidence type="ECO:0000313" key="6">
    <source>
        <dbReference type="EMBL" id="VZO38402.1"/>
    </source>
</evidence>
<dbReference type="PANTHER" id="PTHR30055">
    <property type="entry name" value="HTH-TYPE TRANSCRIPTIONAL REGULATOR RUTR"/>
    <property type="match status" value="1"/>
</dbReference>
<dbReference type="GO" id="GO:0003700">
    <property type="term" value="F:DNA-binding transcription factor activity"/>
    <property type="evidence" value="ECO:0007669"/>
    <property type="project" value="TreeGrafter"/>
</dbReference>
<keyword evidence="7" id="KW-1185">Reference proteome</keyword>
<reference evidence="6 7" key="1">
    <citation type="submission" date="2019-11" db="EMBL/GenBank/DDBJ databases">
        <authorList>
            <person name="Criscuolo A."/>
        </authorList>
    </citation>
    <scope>NUCLEOTIDE SEQUENCE [LARGE SCALE GENOMIC DNA]</scope>
    <source>
        <strain evidence="6">CIP111667</strain>
    </source>
</reference>
<evidence type="ECO:0000256" key="3">
    <source>
        <dbReference type="ARBA" id="ARBA00023163"/>
    </source>
</evidence>
<dbReference type="InterPro" id="IPR036271">
    <property type="entry name" value="Tet_transcr_reg_TetR-rel_C_sf"/>
</dbReference>
<evidence type="ECO:0000256" key="4">
    <source>
        <dbReference type="PROSITE-ProRule" id="PRU00335"/>
    </source>
</evidence>
<dbReference type="RefSeq" id="WP_156741907.1">
    <property type="nucleotide sequence ID" value="NZ_CACRYJ010000046.1"/>
</dbReference>
<dbReference type="Pfam" id="PF13305">
    <property type="entry name" value="TetR_C_33"/>
    <property type="match status" value="1"/>
</dbReference>
<dbReference type="Pfam" id="PF00440">
    <property type="entry name" value="TetR_N"/>
    <property type="match status" value="1"/>
</dbReference>
<dbReference type="SUPFAM" id="SSF46689">
    <property type="entry name" value="Homeodomain-like"/>
    <property type="match status" value="1"/>
</dbReference>
<dbReference type="PROSITE" id="PS50977">
    <property type="entry name" value="HTH_TETR_2"/>
    <property type="match status" value="1"/>
</dbReference>
<dbReference type="Proteomes" id="UP000419743">
    <property type="component" value="Unassembled WGS sequence"/>
</dbReference>
<evidence type="ECO:0000256" key="2">
    <source>
        <dbReference type="ARBA" id="ARBA00023125"/>
    </source>
</evidence>
<proteinExistence type="predicted"/>
<organism evidence="6 7">
    <name type="scientific">Occultella aeris</name>
    <dbReference type="NCBI Taxonomy" id="2761496"/>
    <lineage>
        <taxon>Bacteria</taxon>
        <taxon>Bacillati</taxon>
        <taxon>Actinomycetota</taxon>
        <taxon>Actinomycetes</taxon>
        <taxon>Micrococcales</taxon>
        <taxon>Ruaniaceae</taxon>
        <taxon>Occultella</taxon>
    </lineage>
</organism>
<dbReference type="InterPro" id="IPR009057">
    <property type="entry name" value="Homeodomain-like_sf"/>
</dbReference>
<keyword evidence="1" id="KW-0805">Transcription regulation</keyword>
<name>A0A7M4DM70_9MICO</name>
<dbReference type="EMBL" id="CACRYJ010000046">
    <property type="protein sequence ID" value="VZO38402.1"/>
    <property type="molecule type" value="Genomic_DNA"/>
</dbReference>
<dbReference type="InterPro" id="IPR001647">
    <property type="entry name" value="HTH_TetR"/>
</dbReference>
<dbReference type="InterPro" id="IPR050109">
    <property type="entry name" value="HTH-type_TetR-like_transc_reg"/>
</dbReference>
<feature type="DNA-binding region" description="H-T-H motif" evidence="4">
    <location>
        <begin position="30"/>
        <end position="49"/>
    </location>
</feature>
<dbReference type="Gene3D" id="1.10.357.10">
    <property type="entry name" value="Tetracycline Repressor, domain 2"/>
    <property type="match status" value="1"/>
</dbReference>
<feature type="domain" description="HTH tetR-type" evidence="5">
    <location>
        <begin position="7"/>
        <end position="67"/>
    </location>
</feature>
<evidence type="ECO:0000256" key="1">
    <source>
        <dbReference type="ARBA" id="ARBA00023015"/>
    </source>
</evidence>
<evidence type="ECO:0000313" key="7">
    <source>
        <dbReference type="Proteomes" id="UP000419743"/>
    </source>
</evidence>
<dbReference type="GO" id="GO:0000976">
    <property type="term" value="F:transcription cis-regulatory region binding"/>
    <property type="evidence" value="ECO:0007669"/>
    <property type="project" value="TreeGrafter"/>
</dbReference>
<dbReference type="InterPro" id="IPR025996">
    <property type="entry name" value="MT1864/Rv1816-like_C"/>
</dbReference>
<keyword evidence="2 4" id="KW-0238">DNA-binding</keyword>
<accession>A0A7M4DM70</accession>
<dbReference type="AlphaFoldDB" id="A0A7M4DM70"/>
<comment type="caution">
    <text evidence="6">The sequence shown here is derived from an EMBL/GenBank/DDBJ whole genome shotgun (WGS) entry which is preliminary data.</text>
</comment>
<sequence length="185" mass="20119">MTGYHHGDLPRQLLADAAAMAAEMGPEAITLRELARRSEVSHSAPVHHFGTRQGLLTALAVEGFQALNDALSAHRDDIHEMGVTYVTWALDHPGHYAVMWQPRLLSGSSEDLVDARDRAWDLLSATVAQSAPGDRDDPDEGTDAYAAFAIVHGLAGLWLSGALPYPEDATARARHVVRRLGLDRR</sequence>
<evidence type="ECO:0000259" key="5">
    <source>
        <dbReference type="PROSITE" id="PS50977"/>
    </source>
</evidence>
<dbReference type="SUPFAM" id="SSF48498">
    <property type="entry name" value="Tetracyclin repressor-like, C-terminal domain"/>
    <property type="match status" value="1"/>
</dbReference>
<gene>
    <name evidence="6" type="ORF">HALOF300_03238</name>
</gene>
<keyword evidence="3" id="KW-0804">Transcription</keyword>